<comment type="caution">
    <text evidence="5">The sequence shown here is derived from an EMBL/GenBank/DDBJ whole genome shotgun (WGS) entry which is preliminary data.</text>
</comment>
<evidence type="ECO:0000256" key="1">
    <source>
        <dbReference type="ARBA" id="ARBA00008668"/>
    </source>
</evidence>
<dbReference type="InterPro" id="IPR001087">
    <property type="entry name" value="GDSL"/>
</dbReference>
<dbReference type="GO" id="GO:0004806">
    <property type="term" value="F:triacylglycerol lipase activity"/>
    <property type="evidence" value="ECO:0007669"/>
    <property type="project" value="UniProtKB-EC"/>
</dbReference>
<evidence type="ECO:0000313" key="5">
    <source>
        <dbReference type="EMBL" id="KAF5781513.1"/>
    </source>
</evidence>
<evidence type="ECO:0000256" key="3">
    <source>
        <dbReference type="ARBA" id="ARBA00022963"/>
    </source>
</evidence>
<dbReference type="Pfam" id="PF00657">
    <property type="entry name" value="Lipase_GDSL"/>
    <property type="match status" value="1"/>
</dbReference>
<evidence type="ECO:0000256" key="2">
    <source>
        <dbReference type="ARBA" id="ARBA00022801"/>
    </source>
</evidence>
<gene>
    <name evidence="5" type="ORF">HanXRQr2_Chr11g0484561</name>
</gene>
<dbReference type="EC" id="3.1.1.3" evidence="5"/>
<name>A0A9K3HNF0_HELAN</name>
<keyword evidence="2 5" id="KW-0378">Hydrolase</keyword>
<keyword evidence="4" id="KW-0732">Signal</keyword>
<keyword evidence="3" id="KW-0443">Lipid metabolism</keyword>
<dbReference type="InterPro" id="IPR036514">
    <property type="entry name" value="SGNH_hydro_sf"/>
</dbReference>
<dbReference type="GO" id="GO:0016042">
    <property type="term" value="P:lipid catabolic process"/>
    <property type="evidence" value="ECO:0007669"/>
    <property type="project" value="UniProtKB-KW"/>
</dbReference>
<dbReference type="AlphaFoldDB" id="A0A9K3HNF0"/>
<keyword evidence="3" id="KW-0442">Lipid degradation</keyword>
<dbReference type="Proteomes" id="UP000215914">
    <property type="component" value="Unassembled WGS sequence"/>
</dbReference>
<dbReference type="SUPFAM" id="SSF52266">
    <property type="entry name" value="SGNH hydrolase"/>
    <property type="match status" value="1"/>
</dbReference>
<dbReference type="PANTHER" id="PTHR45648:SF106">
    <property type="entry name" value="ANTHER-SPECIFIC PROLINE-RICH PROTEIN APG"/>
    <property type="match status" value="1"/>
</dbReference>
<dbReference type="CDD" id="cd01837">
    <property type="entry name" value="SGNH_plant_lipase_like"/>
    <property type="match status" value="1"/>
</dbReference>
<sequence length="414" mass="45221">MAFMLVCVLVFTISVCKAQPAAAPAIYVFGDSFMDVGNNNYLLLSVVKANFPHNGIDFPNSKPTGRFSNGKNIADFLVKEIGLPTPPPYLSLVGGATPPITGVSFASGGGGILNESGRIIAIQALSLGQQVDYFTMVRDRLVRQLGPSGAQAHLSVGINLDRVGYGSTYGSRVMVMDLNVLLILDWLGFGRFIRTCTLVNYMHVCIVGPEPTLSKSLFPIVIGTNDLFAYFTVGSLVAKLYTPQQYVDRMLSTFKGLFKTLYGLGAQKLVVTGVPAIGCCPIQRRTNRTGECNVELNNMAIKYNDGLKMILQGLKSELPGMNSAYFDYYGAWVSLFQNETYGFTEIKEACCGLGNLNADVLCIPIARFCPNRKNHFFWDRVHPTEAAATFFSDMLYSGSQQFMVPMNVEQLLAG</sequence>
<feature type="chain" id="PRO_5039907694" evidence="4">
    <location>
        <begin position="19"/>
        <end position="414"/>
    </location>
</feature>
<feature type="signal peptide" evidence="4">
    <location>
        <begin position="1"/>
        <end position="18"/>
    </location>
</feature>
<dbReference type="Gene3D" id="3.40.50.1110">
    <property type="entry name" value="SGNH hydrolase"/>
    <property type="match status" value="2"/>
</dbReference>
<dbReference type="Gramene" id="mRNA:HanXRQr2_Chr11g0484561">
    <property type="protein sequence ID" value="mRNA:HanXRQr2_Chr11g0484561"/>
    <property type="gene ID" value="HanXRQr2_Chr11g0484561"/>
</dbReference>
<protein>
    <submittedName>
        <fullName evidence="5">Triacylglycerol lipase</fullName>
        <ecNumber evidence="5">3.1.1.3</ecNumber>
    </submittedName>
</protein>
<organism evidence="5 6">
    <name type="scientific">Helianthus annuus</name>
    <name type="common">Common sunflower</name>
    <dbReference type="NCBI Taxonomy" id="4232"/>
    <lineage>
        <taxon>Eukaryota</taxon>
        <taxon>Viridiplantae</taxon>
        <taxon>Streptophyta</taxon>
        <taxon>Embryophyta</taxon>
        <taxon>Tracheophyta</taxon>
        <taxon>Spermatophyta</taxon>
        <taxon>Magnoliopsida</taxon>
        <taxon>eudicotyledons</taxon>
        <taxon>Gunneridae</taxon>
        <taxon>Pentapetalae</taxon>
        <taxon>asterids</taxon>
        <taxon>campanulids</taxon>
        <taxon>Asterales</taxon>
        <taxon>Asteraceae</taxon>
        <taxon>Asteroideae</taxon>
        <taxon>Heliantheae alliance</taxon>
        <taxon>Heliantheae</taxon>
        <taxon>Helianthus</taxon>
    </lineage>
</organism>
<reference evidence="5" key="2">
    <citation type="submission" date="2020-06" db="EMBL/GenBank/DDBJ databases">
        <title>Helianthus annuus Genome sequencing and assembly Release 2.</title>
        <authorList>
            <person name="Gouzy J."/>
            <person name="Langlade N."/>
            <person name="Munos S."/>
        </authorList>
    </citation>
    <scope>NUCLEOTIDE SEQUENCE</scope>
    <source>
        <tissue evidence="5">Leaves</tissue>
    </source>
</reference>
<evidence type="ECO:0000256" key="4">
    <source>
        <dbReference type="SAM" id="SignalP"/>
    </source>
</evidence>
<dbReference type="InterPro" id="IPR035669">
    <property type="entry name" value="SGNH_plant_lipase-like"/>
</dbReference>
<dbReference type="PANTHER" id="PTHR45648">
    <property type="entry name" value="GDSL LIPASE/ACYLHYDROLASE FAMILY PROTEIN (AFU_ORTHOLOGUE AFUA_4G14700)"/>
    <property type="match status" value="1"/>
</dbReference>
<reference evidence="5" key="1">
    <citation type="journal article" date="2017" name="Nature">
        <title>The sunflower genome provides insights into oil metabolism, flowering and Asterid evolution.</title>
        <authorList>
            <person name="Badouin H."/>
            <person name="Gouzy J."/>
            <person name="Grassa C.J."/>
            <person name="Murat F."/>
            <person name="Staton S.E."/>
            <person name="Cottret L."/>
            <person name="Lelandais-Briere C."/>
            <person name="Owens G.L."/>
            <person name="Carrere S."/>
            <person name="Mayjonade B."/>
            <person name="Legrand L."/>
            <person name="Gill N."/>
            <person name="Kane N.C."/>
            <person name="Bowers J.E."/>
            <person name="Hubner S."/>
            <person name="Bellec A."/>
            <person name="Berard A."/>
            <person name="Berges H."/>
            <person name="Blanchet N."/>
            <person name="Boniface M.C."/>
            <person name="Brunel D."/>
            <person name="Catrice O."/>
            <person name="Chaidir N."/>
            <person name="Claudel C."/>
            <person name="Donnadieu C."/>
            <person name="Faraut T."/>
            <person name="Fievet G."/>
            <person name="Helmstetter N."/>
            <person name="King M."/>
            <person name="Knapp S.J."/>
            <person name="Lai Z."/>
            <person name="Le Paslier M.C."/>
            <person name="Lippi Y."/>
            <person name="Lorenzon L."/>
            <person name="Mandel J.R."/>
            <person name="Marage G."/>
            <person name="Marchand G."/>
            <person name="Marquand E."/>
            <person name="Bret-Mestries E."/>
            <person name="Morien E."/>
            <person name="Nambeesan S."/>
            <person name="Nguyen T."/>
            <person name="Pegot-Espagnet P."/>
            <person name="Pouilly N."/>
            <person name="Raftis F."/>
            <person name="Sallet E."/>
            <person name="Schiex T."/>
            <person name="Thomas J."/>
            <person name="Vandecasteele C."/>
            <person name="Vares D."/>
            <person name="Vear F."/>
            <person name="Vautrin S."/>
            <person name="Crespi M."/>
            <person name="Mangin B."/>
            <person name="Burke J.M."/>
            <person name="Salse J."/>
            <person name="Munos S."/>
            <person name="Vincourt P."/>
            <person name="Rieseberg L.H."/>
            <person name="Langlade N.B."/>
        </authorList>
    </citation>
    <scope>NUCLEOTIDE SEQUENCE</scope>
    <source>
        <tissue evidence="5">Leaves</tissue>
    </source>
</reference>
<dbReference type="InterPro" id="IPR051058">
    <property type="entry name" value="GDSL_Est/Lipase"/>
</dbReference>
<proteinExistence type="inferred from homology"/>
<evidence type="ECO:0000313" key="6">
    <source>
        <dbReference type="Proteomes" id="UP000215914"/>
    </source>
</evidence>
<accession>A0A9K3HNF0</accession>
<comment type="similarity">
    <text evidence="1">Belongs to the 'GDSL' lipolytic enzyme family.</text>
</comment>
<dbReference type="EMBL" id="MNCJ02000326">
    <property type="protein sequence ID" value="KAF5781513.1"/>
    <property type="molecule type" value="Genomic_DNA"/>
</dbReference>
<keyword evidence="6" id="KW-1185">Reference proteome</keyword>